<keyword evidence="1" id="KW-0732">Signal</keyword>
<dbReference type="eggNOG" id="ENOG50349GN">
    <property type="taxonomic scope" value="Bacteria"/>
</dbReference>
<proteinExistence type="predicted"/>
<sequence length="138" mass="15112">MGGRGVKYLVQVCMAFGLGLMLVAFSVPQEAQAQGVPECIDTNKAGQSNPQATAAWWGRRSAEEKKYISELPCEERYIPMVCVFLYEPDLRGCTNKGVAEYRADKACTEKGHALLSEAHAACKEDFKKTFSPPFPSAS</sequence>
<dbReference type="AlphaFoldDB" id="A7HXS7"/>
<reference evidence="2 3" key="1">
    <citation type="journal article" date="2011" name="Stand. Genomic Sci.">
        <title>Complete genome sequence of Parvibaculum lavamentivorans type strain (DS-1(T)).</title>
        <authorList>
            <person name="Schleheck D."/>
            <person name="Weiss M."/>
            <person name="Pitluck S."/>
            <person name="Bruce D."/>
            <person name="Land M.L."/>
            <person name="Han S."/>
            <person name="Saunders E."/>
            <person name="Tapia R."/>
            <person name="Detter C."/>
            <person name="Brettin T."/>
            <person name="Han J."/>
            <person name="Woyke T."/>
            <person name="Goodwin L."/>
            <person name="Pennacchio L."/>
            <person name="Nolan M."/>
            <person name="Cook A.M."/>
            <person name="Kjelleberg S."/>
            <person name="Thomas T."/>
        </authorList>
    </citation>
    <scope>NUCLEOTIDE SEQUENCE [LARGE SCALE GENOMIC DNA]</scope>
    <source>
        <strain evidence="3">DS-1 / DSM 13023 / NCIMB 13966</strain>
    </source>
</reference>
<organism evidence="2 3">
    <name type="scientific">Parvibaculum lavamentivorans (strain DS-1 / DSM 13023 / NCIMB 13966)</name>
    <dbReference type="NCBI Taxonomy" id="402881"/>
    <lineage>
        <taxon>Bacteria</taxon>
        <taxon>Pseudomonadati</taxon>
        <taxon>Pseudomonadota</taxon>
        <taxon>Alphaproteobacteria</taxon>
        <taxon>Hyphomicrobiales</taxon>
        <taxon>Parvibaculaceae</taxon>
        <taxon>Parvibaculum</taxon>
    </lineage>
</organism>
<dbReference type="Proteomes" id="UP000006377">
    <property type="component" value="Chromosome"/>
</dbReference>
<gene>
    <name evidence="2" type="ordered locus">Plav_3103</name>
</gene>
<feature type="signal peptide" evidence="1">
    <location>
        <begin position="1"/>
        <end position="33"/>
    </location>
</feature>
<dbReference type="HOGENOM" id="CLU_1853285_0_0_5"/>
<dbReference type="KEGG" id="pla:Plav_3103"/>
<name>A7HXS7_PARL1</name>
<evidence type="ECO:0000313" key="2">
    <source>
        <dbReference type="EMBL" id="ABS64710.1"/>
    </source>
</evidence>
<dbReference type="STRING" id="402881.Plav_3103"/>
<evidence type="ECO:0000256" key="1">
    <source>
        <dbReference type="SAM" id="SignalP"/>
    </source>
</evidence>
<protein>
    <submittedName>
        <fullName evidence="2">Uncharacterized protein</fullName>
    </submittedName>
</protein>
<evidence type="ECO:0000313" key="3">
    <source>
        <dbReference type="Proteomes" id="UP000006377"/>
    </source>
</evidence>
<accession>A7HXS7</accession>
<dbReference type="EMBL" id="CP000774">
    <property type="protein sequence ID" value="ABS64710.1"/>
    <property type="molecule type" value="Genomic_DNA"/>
</dbReference>
<keyword evidence="3" id="KW-1185">Reference proteome</keyword>
<feature type="chain" id="PRO_5002708295" evidence="1">
    <location>
        <begin position="34"/>
        <end position="138"/>
    </location>
</feature>